<feature type="transmembrane region" description="Helical" evidence="2">
    <location>
        <begin position="57"/>
        <end position="76"/>
    </location>
</feature>
<gene>
    <name evidence="3" type="ORF">SAMN04488137_0551</name>
</gene>
<name>A0A1G9TWK7_9BACL</name>
<sequence length="106" mass="12444">MLVDHDLNVEKQRDTRFSNRRNDGKKKNKNVLQKYRYTAFCVGLAYFIVSFTPQQWAMWWLMLPVLFVAFYAAGKFERSSIPAGIKTKISYSLLIVGFTLYNTYRG</sequence>
<feature type="region of interest" description="Disordered" evidence="1">
    <location>
        <begin position="1"/>
        <end position="25"/>
    </location>
</feature>
<evidence type="ECO:0000256" key="1">
    <source>
        <dbReference type="SAM" id="MobiDB-lite"/>
    </source>
</evidence>
<accession>A0A1G9TWK7</accession>
<keyword evidence="2" id="KW-1133">Transmembrane helix</keyword>
<keyword evidence="4" id="KW-1185">Reference proteome</keyword>
<evidence type="ECO:0000313" key="3">
    <source>
        <dbReference type="EMBL" id="SDM52062.1"/>
    </source>
</evidence>
<feature type="compositionally biased region" description="Basic and acidic residues" evidence="1">
    <location>
        <begin position="1"/>
        <end position="22"/>
    </location>
</feature>
<dbReference type="AlphaFoldDB" id="A0A1G9TWK7"/>
<evidence type="ECO:0000256" key="2">
    <source>
        <dbReference type="SAM" id="Phobius"/>
    </source>
</evidence>
<dbReference type="Proteomes" id="UP000199544">
    <property type="component" value="Unassembled WGS sequence"/>
</dbReference>
<keyword evidence="2" id="KW-0812">Transmembrane</keyword>
<dbReference type="EMBL" id="FNHW01000001">
    <property type="protein sequence ID" value="SDM52062.1"/>
    <property type="molecule type" value="Genomic_DNA"/>
</dbReference>
<protein>
    <submittedName>
        <fullName evidence="3">Uncharacterized protein</fullName>
    </submittedName>
</protein>
<feature type="transmembrane region" description="Helical" evidence="2">
    <location>
        <begin position="35"/>
        <end position="51"/>
    </location>
</feature>
<reference evidence="4" key="1">
    <citation type="submission" date="2016-10" db="EMBL/GenBank/DDBJ databases">
        <authorList>
            <person name="Varghese N."/>
            <person name="Submissions S."/>
        </authorList>
    </citation>
    <scope>NUCLEOTIDE SEQUENCE [LARGE SCALE GENOMIC DNA]</scope>
    <source>
        <strain evidence="4">CGMCC 1.6854</strain>
    </source>
</reference>
<evidence type="ECO:0000313" key="4">
    <source>
        <dbReference type="Proteomes" id="UP000199544"/>
    </source>
</evidence>
<organism evidence="3 4">
    <name type="scientific">Fictibacillus solisalsi</name>
    <dbReference type="NCBI Taxonomy" id="459525"/>
    <lineage>
        <taxon>Bacteria</taxon>
        <taxon>Bacillati</taxon>
        <taxon>Bacillota</taxon>
        <taxon>Bacilli</taxon>
        <taxon>Bacillales</taxon>
        <taxon>Fictibacillaceae</taxon>
        <taxon>Fictibacillus</taxon>
    </lineage>
</organism>
<proteinExistence type="predicted"/>
<keyword evidence="2" id="KW-0472">Membrane</keyword>